<comment type="caution">
    <text evidence="1">The sequence shown here is derived from an EMBL/GenBank/DDBJ whole genome shotgun (WGS) entry which is preliminary data.</text>
</comment>
<accession>A0ACB8FU95</accession>
<protein>
    <submittedName>
        <fullName evidence="1">Uncharacterized protein</fullName>
    </submittedName>
</protein>
<keyword evidence="2" id="KW-1185">Reference proteome</keyword>
<organism evidence="1 2">
    <name type="scientific">Sphaerodactylus townsendi</name>
    <dbReference type="NCBI Taxonomy" id="933632"/>
    <lineage>
        <taxon>Eukaryota</taxon>
        <taxon>Metazoa</taxon>
        <taxon>Chordata</taxon>
        <taxon>Craniata</taxon>
        <taxon>Vertebrata</taxon>
        <taxon>Euteleostomi</taxon>
        <taxon>Lepidosauria</taxon>
        <taxon>Squamata</taxon>
        <taxon>Bifurcata</taxon>
        <taxon>Gekkota</taxon>
        <taxon>Sphaerodactylidae</taxon>
        <taxon>Sphaerodactylus</taxon>
    </lineage>
</organism>
<evidence type="ECO:0000313" key="1">
    <source>
        <dbReference type="EMBL" id="KAH8010596.1"/>
    </source>
</evidence>
<evidence type="ECO:0000313" key="2">
    <source>
        <dbReference type="Proteomes" id="UP000827872"/>
    </source>
</evidence>
<name>A0ACB8FU95_9SAUR</name>
<dbReference type="EMBL" id="CM037624">
    <property type="protein sequence ID" value="KAH8010596.1"/>
    <property type="molecule type" value="Genomic_DNA"/>
</dbReference>
<gene>
    <name evidence="1" type="ORF">K3G42_008843</name>
</gene>
<reference evidence="1" key="1">
    <citation type="submission" date="2021-08" db="EMBL/GenBank/DDBJ databases">
        <title>The first chromosome-level gecko genome reveals the dynamic sex chromosomes of Neotropical dwarf geckos (Sphaerodactylidae: Sphaerodactylus).</title>
        <authorList>
            <person name="Pinto B.J."/>
            <person name="Keating S.E."/>
            <person name="Gamble T."/>
        </authorList>
    </citation>
    <scope>NUCLEOTIDE SEQUENCE</scope>
    <source>
        <strain evidence="1">TG3544</strain>
    </source>
</reference>
<proteinExistence type="predicted"/>
<sequence>MNSPCPPCPRNALDTPLANVLPRDCNGIRPGRAAPNVSIAATPLTGSPLPPYPEFVTILWNYFFADDFRCYLNSGREQEIQGSCASKGLSEVEPYISVVGCNICTNIWGTWSSFQNLHWNCPSSVPTSGAHGVHFRTYTGTVPPLKCLKQSSDHDETEFLFFSHPAPL</sequence>
<dbReference type="Proteomes" id="UP000827872">
    <property type="component" value="Linkage Group LG11"/>
</dbReference>